<evidence type="ECO:0000313" key="8">
    <source>
        <dbReference type="Proteomes" id="UP000751190"/>
    </source>
</evidence>
<dbReference type="SUPFAM" id="SSF48452">
    <property type="entry name" value="TPR-like"/>
    <property type="match status" value="1"/>
</dbReference>
<feature type="domain" description="Activator of Hsp90 ATPase AHSA1-like N-terminal" evidence="6">
    <location>
        <begin position="288"/>
        <end position="431"/>
    </location>
</feature>
<gene>
    <name evidence="7" type="ORF">KFE25_008699</name>
</gene>
<dbReference type="PROSITE" id="PS50005">
    <property type="entry name" value="TPR"/>
    <property type="match status" value="1"/>
</dbReference>
<dbReference type="InterPro" id="IPR019734">
    <property type="entry name" value="TPR_rpt"/>
</dbReference>
<dbReference type="InterPro" id="IPR015310">
    <property type="entry name" value="AHSA1-like_N"/>
</dbReference>
<dbReference type="Gene3D" id="1.25.40.10">
    <property type="entry name" value="Tetratricopeptide repeat domain"/>
    <property type="match status" value="1"/>
</dbReference>
<feature type="compositionally biased region" description="Pro residues" evidence="5">
    <location>
        <begin position="210"/>
        <end position="229"/>
    </location>
</feature>
<keyword evidence="3 4" id="KW-0802">TPR repeat</keyword>
<evidence type="ECO:0000259" key="6">
    <source>
        <dbReference type="SMART" id="SM01000"/>
    </source>
</evidence>
<evidence type="ECO:0000313" key="7">
    <source>
        <dbReference type="EMBL" id="KAG8470278.1"/>
    </source>
</evidence>
<evidence type="ECO:0000256" key="5">
    <source>
        <dbReference type="SAM" id="MobiDB-lite"/>
    </source>
</evidence>
<feature type="region of interest" description="Disordered" evidence="5">
    <location>
        <begin position="186"/>
        <end position="245"/>
    </location>
</feature>
<dbReference type="InterPro" id="IPR036338">
    <property type="entry name" value="Aha1"/>
</dbReference>
<name>A0A8J5XRC0_DIALT</name>
<dbReference type="Proteomes" id="UP000751190">
    <property type="component" value="Unassembled WGS sequence"/>
</dbReference>
<sequence length="431" mass="45930">MASEGMSESADLGAEWGSQAKKDHDDHLNNPTNVAIREATALKEKGNTDFGREAFDDAVSAYSAGAAAAARVEGNYRAKVANDLQTACLCNAAQARLKQERWPEAAELCTRALAVDGKCVKALFRRGCAQLALKDYEKARRDLALAAELEPSNKSITSKLIEAERVEMQDAKKAKGVNDYDRFAKIDLSDDEDQPAAKPDAGDASQRSPPAKPPAPAPAPAPKSTPPPRPSDDSGDVPETKPAAGYRYWAKTPSVPRVIPQKIDPALAAANEAKSAGSVWNAAGTYEEKDQTEWAKACLAELLSAARTELDGGGCVRCMGAKNIAGDVGIHVVRGKKRFLFDLKLSVPFEVELPDSEKLFSGEIEVTDFSSHDQADWESSVTWNAKPPPGTELYTRASAAVGKGLAAPPPATFCAAVAAQMSAFIAAFKER</sequence>
<dbReference type="GO" id="GO:0051087">
    <property type="term" value="F:protein-folding chaperone binding"/>
    <property type="evidence" value="ECO:0007669"/>
    <property type="project" value="InterPro"/>
</dbReference>
<dbReference type="GO" id="GO:0001671">
    <property type="term" value="F:ATPase activator activity"/>
    <property type="evidence" value="ECO:0007669"/>
    <property type="project" value="InterPro"/>
</dbReference>
<dbReference type="Gene3D" id="3.15.10.20">
    <property type="entry name" value="Activator of Hsp90 ATPase Aha1, N-terminal domain"/>
    <property type="match status" value="1"/>
</dbReference>
<accession>A0A8J5XRC0</accession>
<dbReference type="SMART" id="SM00028">
    <property type="entry name" value="TPR"/>
    <property type="match status" value="3"/>
</dbReference>
<proteinExistence type="inferred from homology"/>
<dbReference type="PANTHER" id="PTHR11242:SF0">
    <property type="entry name" value="TPR_REGION DOMAIN-CONTAINING PROTEIN"/>
    <property type="match status" value="1"/>
</dbReference>
<keyword evidence="2" id="KW-0677">Repeat</keyword>
<dbReference type="OrthoDB" id="567237at2759"/>
<dbReference type="SMART" id="SM01000">
    <property type="entry name" value="Aha1_N"/>
    <property type="match status" value="1"/>
</dbReference>
<evidence type="ECO:0000256" key="2">
    <source>
        <dbReference type="ARBA" id="ARBA00022737"/>
    </source>
</evidence>
<comment type="caution">
    <text evidence="7">The sequence shown here is derived from an EMBL/GenBank/DDBJ whole genome shotgun (WGS) entry which is preliminary data.</text>
</comment>
<dbReference type="InterPro" id="IPR013105">
    <property type="entry name" value="TPR_2"/>
</dbReference>
<evidence type="ECO:0000256" key="3">
    <source>
        <dbReference type="ARBA" id="ARBA00022803"/>
    </source>
</evidence>
<dbReference type="InterPro" id="IPR011990">
    <property type="entry name" value="TPR-like_helical_dom_sf"/>
</dbReference>
<organism evidence="7 8">
    <name type="scientific">Diacronema lutheri</name>
    <name type="common">Unicellular marine alga</name>
    <name type="synonym">Monochrysis lutheri</name>
    <dbReference type="NCBI Taxonomy" id="2081491"/>
    <lineage>
        <taxon>Eukaryota</taxon>
        <taxon>Haptista</taxon>
        <taxon>Haptophyta</taxon>
        <taxon>Pavlovophyceae</taxon>
        <taxon>Pavlovales</taxon>
        <taxon>Pavlovaceae</taxon>
        <taxon>Diacronema</taxon>
    </lineage>
</organism>
<comment type="similarity">
    <text evidence="1">Belongs to the AHA1 family.</text>
</comment>
<feature type="repeat" description="TPR" evidence="4">
    <location>
        <begin position="120"/>
        <end position="153"/>
    </location>
</feature>
<protein>
    <recommendedName>
        <fullName evidence="6">Activator of Hsp90 ATPase AHSA1-like N-terminal domain-containing protein</fullName>
    </recommendedName>
</protein>
<dbReference type="Pfam" id="PF07719">
    <property type="entry name" value="TPR_2"/>
    <property type="match status" value="1"/>
</dbReference>
<reference evidence="7" key="1">
    <citation type="submission" date="2021-05" db="EMBL/GenBank/DDBJ databases">
        <title>The genome of the haptophyte Pavlova lutheri (Diacronema luteri, Pavlovales) - a model for lipid biosynthesis in eukaryotic algae.</title>
        <authorList>
            <person name="Hulatt C.J."/>
            <person name="Posewitz M.C."/>
        </authorList>
    </citation>
    <scope>NUCLEOTIDE SEQUENCE</scope>
    <source>
        <strain evidence="7">NIVA-4/92</strain>
    </source>
</reference>
<keyword evidence="8" id="KW-1185">Reference proteome</keyword>
<evidence type="ECO:0000256" key="1">
    <source>
        <dbReference type="ARBA" id="ARBA00006817"/>
    </source>
</evidence>
<dbReference type="PANTHER" id="PTHR11242">
    <property type="entry name" value="ARYL HYDROCARBON RECEPTOR INTERACTING PROTEIN RELATED"/>
    <property type="match status" value="1"/>
</dbReference>
<dbReference type="EMBL" id="JAGTXO010000001">
    <property type="protein sequence ID" value="KAG8470278.1"/>
    <property type="molecule type" value="Genomic_DNA"/>
</dbReference>
<dbReference type="Pfam" id="PF09229">
    <property type="entry name" value="Aha1_N"/>
    <property type="match status" value="1"/>
</dbReference>
<dbReference type="InterPro" id="IPR039663">
    <property type="entry name" value="AIP/AIPL1/TTC9"/>
</dbReference>
<dbReference type="SUPFAM" id="SSF103111">
    <property type="entry name" value="Activator of Hsp90 ATPase, Aha1"/>
    <property type="match status" value="1"/>
</dbReference>
<evidence type="ECO:0000256" key="4">
    <source>
        <dbReference type="PROSITE-ProRule" id="PRU00339"/>
    </source>
</evidence>
<dbReference type="AlphaFoldDB" id="A0A8J5XRC0"/>